<dbReference type="Pfam" id="PF00239">
    <property type="entry name" value="Resolvase"/>
    <property type="match status" value="1"/>
</dbReference>
<evidence type="ECO:0000256" key="1">
    <source>
        <dbReference type="ARBA" id="ARBA00022908"/>
    </source>
</evidence>
<keyword evidence="3" id="KW-0233">DNA recombination</keyword>
<dbReference type="SUPFAM" id="SSF53041">
    <property type="entry name" value="Resolvase-like"/>
    <property type="match status" value="1"/>
</dbReference>
<dbReference type="HOGENOM" id="CLU_010686_0_2_2"/>
<evidence type="ECO:0000259" key="5">
    <source>
        <dbReference type="PROSITE" id="PS51737"/>
    </source>
</evidence>
<evidence type="ECO:0000313" key="7">
    <source>
        <dbReference type="Proteomes" id="UP000030787"/>
    </source>
</evidence>
<dbReference type="GO" id="GO:0000150">
    <property type="term" value="F:DNA strand exchange activity"/>
    <property type="evidence" value="ECO:0007669"/>
    <property type="project" value="InterPro"/>
</dbReference>
<dbReference type="KEGG" id="mear:Mpt1_c04270"/>
<keyword evidence="7" id="KW-1185">Reference proteome</keyword>
<dbReference type="InterPro" id="IPR050639">
    <property type="entry name" value="SSR_resolvase"/>
</dbReference>
<gene>
    <name evidence="6" type="ORF">Mpt1_c04270</name>
</gene>
<evidence type="ECO:0000256" key="2">
    <source>
        <dbReference type="ARBA" id="ARBA00023125"/>
    </source>
</evidence>
<dbReference type="PANTHER" id="PTHR30461:SF23">
    <property type="entry name" value="DNA RECOMBINASE-RELATED"/>
    <property type="match status" value="1"/>
</dbReference>
<dbReference type="InterPro" id="IPR006118">
    <property type="entry name" value="Recombinase_CS"/>
</dbReference>
<organism evidence="6 7">
    <name type="scientific">Candidatus Methanoplasma termitum</name>
    <dbReference type="NCBI Taxonomy" id="1577791"/>
    <lineage>
        <taxon>Archaea</taxon>
        <taxon>Methanobacteriati</taxon>
        <taxon>Thermoplasmatota</taxon>
        <taxon>Thermoplasmata</taxon>
        <taxon>Methanomassiliicoccales</taxon>
        <taxon>Methanomassiliicoccaceae</taxon>
        <taxon>Candidatus Methanoplasma</taxon>
    </lineage>
</organism>
<keyword evidence="1" id="KW-0229">DNA integration</keyword>
<dbReference type="SMART" id="SM00857">
    <property type="entry name" value="Resolvase"/>
    <property type="match status" value="1"/>
</dbReference>
<dbReference type="Proteomes" id="UP000030787">
    <property type="component" value="Chromosome"/>
</dbReference>
<dbReference type="PANTHER" id="PTHR30461">
    <property type="entry name" value="DNA-INVERTASE FROM LAMBDOID PROPHAGE"/>
    <property type="match status" value="1"/>
</dbReference>
<name>A0A0A7LFP4_9ARCH</name>
<dbReference type="InterPro" id="IPR006119">
    <property type="entry name" value="Resolv_N"/>
</dbReference>
<reference evidence="6 7" key="1">
    <citation type="journal article" date="2014" name="Appl. Environ. Microbiol.">
        <title>Comparative Genome Analysis of 'Candidatus Methanoplasma termitum' Indicates a New Mode of Energy Metabolism in the Seventh Order of Methanogens.</title>
        <authorList>
            <person name="Lang K."/>
            <person name="Schuldes J."/>
            <person name="Klingl A."/>
            <person name="Poehlein A."/>
            <person name="Daniel R."/>
            <person name="Brune A."/>
        </authorList>
    </citation>
    <scope>NUCLEOTIDE SEQUENCE [LARGE SCALE GENOMIC DNA]</scope>
    <source>
        <strain evidence="7">Mpt1</strain>
    </source>
</reference>
<dbReference type="PROSITE" id="PS51736">
    <property type="entry name" value="RECOMBINASES_3"/>
    <property type="match status" value="1"/>
</dbReference>
<dbReference type="GO" id="GO:0015074">
    <property type="term" value="P:DNA integration"/>
    <property type="evidence" value="ECO:0007669"/>
    <property type="project" value="UniProtKB-KW"/>
</dbReference>
<dbReference type="PROSITE" id="PS51737">
    <property type="entry name" value="RECOMBINASE_DNA_BIND"/>
    <property type="match status" value="1"/>
</dbReference>
<dbReference type="Pfam" id="PF07508">
    <property type="entry name" value="Recombinase"/>
    <property type="match status" value="1"/>
</dbReference>
<dbReference type="AlphaFoldDB" id="A0A0A7LFP4"/>
<evidence type="ECO:0000313" key="6">
    <source>
        <dbReference type="EMBL" id="AIZ56321.1"/>
    </source>
</evidence>
<feature type="domain" description="Resolvase/invertase-type recombinase catalytic" evidence="4">
    <location>
        <begin position="2"/>
        <end position="147"/>
    </location>
</feature>
<dbReference type="Gene3D" id="3.90.1750.20">
    <property type="entry name" value="Putative Large Serine Recombinase, Chain B, Domain 2"/>
    <property type="match status" value="1"/>
</dbReference>
<dbReference type="GO" id="GO:0003677">
    <property type="term" value="F:DNA binding"/>
    <property type="evidence" value="ECO:0007669"/>
    <property type="project" value="UniProtKB-KW"/>
</dbReference>
<dbReference type="OrthoDB" id="24728at2157"/>
<feature type="domain" description="Recombinase" evidence="5">
    <location>
        <begin position="156"/>
        <end position="265"/>
    </location>
</feature>
<dbReference type="InterPro" id="IPR036162">
    <property type="entry name" value="Resolvase-like_N_sf"/>
</dbReference>
<dbReference type="EMBL" id="CP010070">
    <property type="protein sequence ID" value="AIZ56321.1"/>
    <property type="molecule type" value="Genomic_DNA"/>
</dbReference>
<dbReference type="GeneID" id="24818097"/>
<proteinExistence type="predicted"/>
<protein>
    <recommendedName>
        <fullName evidence="8">Resolvase/invertase-type recombinase catalytic domain-containing protein</fullName>
    </recommendedName>
</protein>
<dbReference type="InterPro" id="IPR011109">
    <property type="entry name" value="DNA_bind_recombinase_dom"/>
</dbReference>
<accession>A0A0A7LFP4</accession>
<dbReference type="RefSeq" id="WP_048111650.1">
    <property type="nucleotide sequence ID" value="NZ_CP010070.1"/>
</dbReference>
<sequence length="265" mass="30561">MRAALYVRVSTEDQAKEGFSLDAQTKRLEAYCRLKGYEISDIYRDEGCSGRNTERPEYKRMMEDQDNWDVLVVLKMDRIHRNSVNFTLMMDDLRKNKKEFCSTQEKIDTGTAMGRFAMDMMQRIAQLESEQIGERVKIGMARKAESGEGYMGSGHPYGYVYERGSLVVIENEARVVRDIYSMHQRGMSLRAIADALNHSYILSKKGGRWTHQSISKIVHNPLYAGYVRWTYFDEHTQKTRCIIRTGDHAAIVNKGVFESINGPIE</sequence>
<keyword evidence="2" id="KW-0238">DNA-binding</keyword>
<dbReference type="CDD" id="cd03768">
    <property type="entry name" value="SR_ResInv"/>
    <property type="match status" value="1"/>
</dbReference>
<evidence type="ECO:0008006" key="8">
    <source>
        <dbReference type="Google" id="ProtNLM"/>
    </source>
</evidence>
<dbReference type="STRING" id="1577791.Mpt1_c04270"/>
<evidence type="ECO:0000259" key="4">
    <source>
        <dbReference type="PROSITE" id="PS51736"/>
    </source>
</evidence>
<dbReference type="InterPro" id="IPR038109">
    <property type="entry name" value="DNA_bind_recomb_sf"/>
</dbReference>
<dbReference type="Gene3D" id="3.40.50.1390">
    <property type="entry name" value="Resolvase, N-terminal catalytic domain"/>
    <property type="match status" value="1"/>
</dbReference>
<evidence type="ECO:0000256" key="3">
    <source>
        <dbReference type="ARBA" id="ARBA00023172"/>
    </source>
</evidence>
<dbReference type="PROSITE" id="PS00397">
    <property type="entry name" value="RECOMBINASES_1"/>
    <property type="match status" value="1"/>
</dbReference>